<gene>
    <name evidence="2" type="ORF">HINF_LOCUS34511</name>
    <name evidence="1" type="ORF">HINF_LOCUS54071</name>
</gene>
<dbReference type="NCBIfam" id="TIGR03309">
    <property type="entry name" value="matur_yqeB"/>
    <property type="match status" value="1"/>
</dbReference>
<dbReference type="InterPro" id="IPR017695">
    <property type="entry name" value="Se-dep_Mo_hydrolase_YqeB"/>
</dbReference>
<dbReference type="EMBL" id="CAXDID020000123">
    <property type="protein sequence ID" value="CAL6032496.1"/>
    <property type="molecule type" value="Genomic_DNA"/>
</dbReference>
<dbReference type="EMBL" id="CATOUU010001007">
    <property type="protein sequence ID" value="CAI9966426.1"/>
    <property type="molecule type" value="Genomic_DNA"/>
</dbReference>
<dbReference type="Proteomes" id="UP001642409">
    <property type="component" value="Unassembled WGS sequence"/>
</dbReference>
<organism evidence="1">
    <name type="scientific">Hexamita inflata</name>
    <dbReference type="NCBI Taxonomy" id="28002"/>
    <lineage>
        <taxon>Eukaryota</taxon>
        <taxon>Metamonada</taxon>
        <taxon>Diplomonadida</taxon>
        <taxon>Hexamitidae</taxon>
        <taxon>Hexamitinae</taxon>
        <taxon>Hexamita</taxon>
    </lineage>
</organism>
<reference evidence="1" key="1">
    <citation type="submission" date="2023-06" db="EMBL/GenBank/DDBJ databases">
        <authorList>
            <person name="Kurt Z."/>
        </authorList>
    </citation>
    <scope>NUCLEOTIDE SEQUENCE</scope>
</reference>
<name>A0AA86R3L2_9EUKA</name>
<keyword evidence="3" id="KW-1185">Reference proteome</keyword>
<evidence type="ECO:0000313" key="1">
    <source>
        <dbReference type="EMBL" id="CAI9966426.1"/>
    </source>
</evidence>
<reference evidence="2 3" key="2">
    <citation type="submission" date="2024-07" db="EMBL/GenBank/DDBJ databases">
        <authorList>
            <person name="Akdeniz Z."/>
        </authorList>
    </citation>
    <scope>NUCLEOTIDE SEQUENCE [LARGE SCALE GENOMIC DNA]</scope>
</reference>
<sequence length="269" mass="29289">MKVVYIYSAGEIASGVAIYLFNAGFNVVMGDRDNPSTVRRFVSFSSAIPLRGEFTVEGVTGRFVDSVDKMRECFTQRKIALTINPSLIQELKPDIIIDATISKCNALHLSTTAAPLVIGLGPELSAGTDCHITVETNRGHDLGRLIFKGKAEPNTHEPGNIGGFSTERVIRSFTRGVFMSEKHLGEFVKKGDVIGTVSGADGVEVINAEIDGLIRGLLIDGFEICKQKFKIGDIDPRGDDKYLFTVTDKSRCIAGAVLNAVMQWVFQNK</sequence>
<proteinExistence type="predicted"/>
<evidence type="ECO:0000313" key="2">
    <source>
        <dbReference type="EMBL" id="CAL6032496.1"/>
    </source>
</evidence>
<protein>
    <submittedName>
        <fullName evidence="1">YqeB family</fullName>
    </submittedName>
</protein>
<comment type="caution">
    <text evidence="1">The sequence shown here is derived from an EMBL/GenBank/DDBJ whole genome shotgun (WGS) entry which is preliminary data.</text>
</comment>
<evidence type="ECO:0000313" key="3">
    <source>
        <dbReference type="Proteomes" id="UP001642409"/>
    </source>
</evidence>
<dbReference type="AlphaFoldDB" id="A0AA86R3L2"/>
<dbReference type="Gene3D" id="3.40.630.10">
    <property type="entry name" value="Zn peptidases"/>
    <property type="match status" value="1"/>
</dbReference>
<accession>A0AA86R3L2</accession>